<keyword evidence="1" id="KW-0175">Coiled coil</keyword>
<evidence type="ECO:0000256" key="1">
    <source>
        <dbReference type="SAM" id="Coils"/>
    </source>
</evidence>
<keyword evidence="3" id="KW-0472">Membrane</keyword>
<keyword evidence="3" id="KW-0812">Transmembrane</keyword>
<dbReference type="EMBL" id="CP036269">
    <property type="protein sequence ID" value="QDT42772.1"/>
    <property type="molecule type" value="Genomic_DNA"/>
</dbReference>
<feature type="transmembrane region" description="Helical" evidence="3">
    <location>
        <begin position="130"/>
        <end position="147"/>
    </location>
</feature>
<accession>A0A517RFW3</accession>
<name>A0A517RFW3_9PLAN</name>
<evidence type="ECO:0000256" key="2">
    <source>
        <dbReference type="SAM" id="MobiDB-lite"/>
    </source>
</evidence>
<feature type="transmembrane region" description="Helical" evidence="3">
    <location>
        <begin position="97"/>
        <end position="118"/>
    </location>
</feature>
<feature type="region of interest" description="Disordered" evidence="2">
    <location>
        <begin position="155"/>
        <end position="211"/>
    </location>
</feature>
<dbReference type="RefSeq" id="WP_145216561.1">
    <property type="nucleotide sequence ID" value="NZ_CP036269.1"/>
</dbReference>
<organism evidence="4 5">
    <name type="scientific">Gimesia alba</name>
    <dbReference type="NCBI Taxonomy" id="2527973"/>
    <lineage>
        <taxon>Bacteria</taxon>
        <taxon>Pseudomonadati</taxon>
        <taxon>Planctomycetota</taxon>
        <taxon>Planctomycetia</taxon>
        <taxon>Planctomycetales</taxon>
        <taxon>Planctomycetaceae</taxon>
        <taxon>Gimesia</taxon>
    </lineage>
</organism>
<reference evidence="4 5" key="1">
    <citation type="submission" date="2019-02" db="EMBL/GenBank/DDBJ databases">
        <title>Deep-cultivation of Planctomycetes and their phenomic and genomic characterization uncovers novel biology.</title>
        <authorList>
            <person name="Wiegand S."/>
            <person name="Jogler M."/>
            <person name="Boedeker C."/>
            <person name="Pinto D."/>
            <person name="Vollmers J."/>
            <person name="Rivas-Marin E."/>
            <person name="Kohn T."/>
            <person name="Peeters S.H."/>
            <person name="Heuer A."/>
            <person name="Rast P."/>
            <person name="Oberbeckmann S."/>
            <person name="Bunk B."/>
            <person name="Jeske O."/>
            <person name="Meyerdierks A."/>
            <person name="Storesund J.E."/>
            <person name="Kallscheuer N."/>
            <person name="Luecker S."/>
            <person name="Lage O.M."/>
            <person name="Pohl T."/>
            <person name="Merkel B.J."/>
            <person name="Hornburger P."/>
            <person name="Mueller R.-W."/>
            <person name="Bruemmer F."/>
            <person name="Labrenz M."/>
            <person name="Spormann A.M."/>
            <person name="Op den Camp H."/>
            <person name="Overmann J."/>
            <person name="Amann R."/>
            <person name="Jetten M.S.M."/>
            <person name="Mascher T."/>
            <person name="Medema M.H."/>
            <person name="Devos D.P."/>
            <person name="Kaster A.-K."/>
            <person name="Ovreas L."/>
            <person name="Rohde M."/>
            <person name="Galperin M.Y."/>
            <person name="Jogler C."/>
        </authorList>
    </citation>
    <scope>NUCLEOTIDE SEQUENCE [LARGE SCALE GENOMIC DNA]</scope>
    <source>
        <strain evidence="4 5">Pan241w</strain>
    </source>
</reference>
<dbReference type="OrthoDB" id="9256030at2"/>
<feature type="compositionally biased region" description="Low complexity" evidence="2">
    <location>
        <begin position="164"/>
        <end position="175"/>
    </location>
</feature>
<protein>
    <recommendedName>
        <fullName evidence="6">Preprotein translocase subunit SecG</fullName>
    </recommendedName>
</protein>
<proteinExistence type="predicted"/>
<dbReference type="KEGG" id="gaz:Pan241w_28610"/>
<keyword evidence="5" id="KW-1185">Reference proteome</keyword>
<evidence type="ECO:0000313" key="4">
    <source>
        <dbReference type="EMBL" id="QDT42772.1"/>
    </source>
</evidence>
<gene>
    <name evidence="4" type="ORF">Pan241w_28610</name>
</gene>
<dbReference type="Proteomes" id="UP000317171">
    <property type="component" value="Chromosome"/>
</dbReference>
<keyword evidence="3" id="KW-1133">Transmembrane helix</keyword>
<evidence type="ECO:0000256" key="3">
    <source>
        <dbReference type="SAM" id="Phobius"/>
    </source>
</evidence>
<evidence type="ECO:0000313" key="5">
    <source>
        <dbReference type="Proteomes" id="UP000317171"/>
    </source>
</evidence>
<evidence type="ECO:0008006" key="6">
    <source>
        <dbReference type="Google" id="ProtNLM"/>
    </source>
</evidence>
<dbReference type="AlphaFoldDB" id="A0A517RFW3"/>
<sequence length="211" mass="22410">MSTPEEQIAELRERVEALETAIQTEEFTAIPERVEALEQNVPLRVPKVISLAEVYTKSSGGARVVLLYIVIAAVGLPVAGLFWLMGFLGDNPANARSMITVVFCMGTMAIAGILAVVAIRKDQLDKAKEVLIILIGIFGTIVGYYFGSSELPAKPAPNPPAEAPPVTTVPTEPNTTLPPSPTPAGAEEPTPTEKKQTPTEAPKPVGNETPQ</sequence>
<feature type="coiled-coil region" evidence="1">
    <location>
        <begin position="1"/>
        <end position="28"/>
    </location>
</feature>
<feature type="transmembrane region" description="Helical" evidence="3">
    <location>
        <begin position="65"/>
        <end position="85"/>
    </location>
</feature>